<feature type="transmembrane region" description="Helical" evidence="1">
    <location>
        <begin position="142"/>
        <end position="158"/>
    </location>
</feature>
<sequence>MFALPIDVIAGVCAGVLLFRLGLPSLIPLLVWVPLAQSVVSIGFMLGLITTSIWQLARPLFAMGHGIPFGVWISIACAGAGLILVEHLLEWLPLLDGIVAPLLLLAVGWLLFLSAPEKTPRYLVVVSACAAGALGWLTLHVWAIPLALPALLMGLFGFTAAKQGEPVAQEEQRPLRESVIGVALGVLPGLGPGLMGLLWNSNRFSPFTAIANLIFSLGYVALSGKVRSMPAELLSSSGWEWSELFVVLLGAVCIAWGFEQLLPAFSFSISLEHWSFLQVLALILLGNNATLLVVGAAWSWSRLMRYWGIDLSLGLLVLIPPIVWFYS</sequence>
<keyword evidence="1" id="KW-0472">Membrane</keyword>
<proteinExistence type="predicted"/>
<gene>
    <name evidence="2" type="ORF">IPJ89_00150</name>
</gene>
<name>A0A7T9I150_9ARCH</name>
<feature type="transmembrane region" description="Helical" evidence="1">
    <location>
        <begin position="91"/>
        <end position="112"/>
    </location>
</feature>
<dbReference type="Proteomes" id="UP000596004">
    <property type="component" value="Chromosome"/>
</dbReference>
<reference evidence="2" key="1">
    <citation type="submission" date="2020-11" db="EMBL/GenBank/DDBJ databases">
        <title>Connecting structure to function with the recovery of over 1000 high-quality activated sludge metagenome-assembled genomes encoding full-length rRNA genes using long-read sequencing.</title>
        <authorList>
            <person name="Singleton C.M."/>
            <person name="Petriglieri F."/>
            <person name="Kristensen J.M."/>
            <person name="Kirkegaard R.H."/>
            <person name="Michaelsen T.Y."/>
            <person name="Andersen M.H."/>
            <person name="Karst S.M."/>
            <person name="Dueholm M.S."/>
            <person name="Nielsen P.H."/>
            <person name="Albertsen M."/>
        </authorList>
    </citation>
    <scope>NUCLEOTIDE SEQUENCE</scope>
    <source>
        <strain evidence="2">Fred_18-Q3-R57-64_BAT3C.431</strain>
    </source>
</reference>
<feature type="transmembrane region" description="Helical" evidence="1">
    <location>
        <begin position="34"/>
        <end position="54"/>
    </location>
</feature>
<accession>A0A7T9I150</accession>
<keyword evidence="1" id="KW-1133">Transmembrane helix</keyword>
<feature type="transmembrane region" description="Helical" evidence="1">
    <location>
        <begin position="306"/>
        <end position="326"/>
    </location>
</feature>
<keyword evidence="1" id="KW-0812">Transmembrane</keyword>
<evidence type="ECO:0000313" key="2">
    <source>
        <dbReference type="EMBL" id="QQR92644.1"/>
    </source>
</evidence>
<feature type="transmembrane region" description="Helical" evidence="1">
    <location>
        <begin position="66"/>
        <end position="85"/>
    </location>
</feature>
<organism evidence="2">
    <name type="scientific">Candidatus Iainarchaeum sp</name>
    <dbReference type="NCBI Taxonomy" id="3101447"/>
    <lineage>
        <taxon>Archaea</taxon>
        <taxon>Candidatus Iainarchaeota</taxon>
        <taxon>Candidatus Iainarchaeia</taxon>
        <taxon>Candidatus Iainarchaeales</taxon>
        <taxon>Candidatus Iainarchaeaceae</taxon>
        <taxon>Candidatus Iainarchaeum</taxon>
    </lineage>
</organism>
<dbReference type="AlphaFoldDB" id="A0A7T9I150"/>
<feature type="transmembrane region" description="Helical" evidence="1">
    <location>
        <begin position="204"/>
        <end position="222"/>
    </location>
</feature>
<dbReference type="EMBL" id="CP064981">
    <property type="protein sequence ID" value="QQR92644.1"/>
    <property type="molecule type" value="Genomic_DNA"/>
</dbReference>
<feature type="transmembrane region" description="Helical" evidence="1">
    <location>
        <begin position="243"/>
        <end position="262"/>
    </location>
</feature>
<feature type="transmembrane region" description="Helical" evidence="1">
    <location>
        <begin position="179"/>
        <end position="198"/>
    </location>
</feature>
<evidence type="ECO:0000256" key="1">
    <source>
        <dbReference type="SAM" id="Phobius"/>
    </source>
</evidence>
<protein>
    <submittedName>
        <fullName evidence="2">Uncharacterized protein</fullName>
    </submittedName>
</protein>
<feature type="transmembrane region" description="Helical" evidence="1">
    <location>
        <begin position="274"/>
        <end position="294"/>
    </location>
</feature>